<comment type="caution">
    <text evidence="2">The sequence shown here is derived from an EMBL/GenBank/DDBJ whole genome shotgun (WGS) entry which is preliminary data.</text>
</comment>
<evidence type="ECO:0000313" key="3">
    <source>
        <dbReference type="Proteomes" id="UP001189429"/>
    </source>
</evidence>
<feature type="compositionally biased region" description="Acidic residues" evidence="1">
    <location>
        <begin position="40"/>
        <end position="57"/>
    </location>
</feature>
<keyword evidence="3" id="KW-1185">Reference proteome</keyword>
<name>A0ABN9SC50_9DINO</name>
<dbReference type="EMBL" id="CAUYUJ010010513">
    <property type="protein sequence ID" value="CAK0829559.1"/>
    <property type="molecule type" value="Genomic_DNA"/>
</dbReference>
<feature type="region of interest" description="Disordered" evidence="1">
    <location>
        <begin position="1"/>
        <end position="65"/>
    </location>
</feature>
<feature type="non-terminal residue" evidence="2">
    <location>
        <position position="1"/>
    </location>
</feature>
<dbReference type="Proteomes" id="UP001189429">
    <property type="component" value="Unassembled WGS sequence"/>
</dbReference>
<gene>
    <name evidence="2" type="ORF">PCOR1329_LOCUS28464</name>
</gene>
<evidence type="ECO:0000313" key="2">
    <source>
        <dbReference type="EMBL" id="CAK0829559.1"/>
    </source>
</evidence>
<protein>
    <submittedName>
        <fullName evidence="2">Uncharacterized protein</fullName>
    </submittedName>
</protein>
<reference evidence="2" key="1">
    <citation type="submission" date="2023-10" db="EMBL/GenBank/DDBJ databases">
        <authorList>
            <person name="Chen Y."/>
            <person name="Shah S."/>
            <person name="Dougan E. K."/>
            <person name="Thang M."/>
            <person name="Chan C."/>
        </authorList>
    </citation>
    <scope>NUCLEOTIDE SEQUENCE [LARGE SCALE GENOMIC DNA]</scope>
</reference>
<organism evidence="2 3">
    <name type="scientific">Prorocentrum cordatum</name>
    <dbReference type="NCBI Taxonomy" id="2364126"/>
    <lineage>
        <taxon>Eukaryota</taxon>
        <taxon>Sar</taxon>
        <taxon>Alveolata</taxon>
        <taxon>Dinophyceae</taxon>
        <taxon>Prorocentrales</taxon>
        <taxon>Prorocentraceae</taxon>
        <taxon>Prorocentrum</taxon>
    </lineage>
</organism>
<evidence type="ECO:0000256" key="1">
    <source>
        <dbReference type="SAM" id="MobiDB-lite"/>
    </source>
</evidence>
<sequence>SLGLRKNRAGEKSPHSVQDLGSPLGGRPCSTKLPPNADQPDAEGEEGEEEEEEEEEEKERGGGGKEWAACWPKLAGWKQCPRVYTRTCIHSCMQSCFLVLTGVSTAAYTGCIA</sequence>
<proteinExistence type="predicted"/>
<accession>A0ABN9SC50</accession>